<proteinExistence type="predicted"/>
<dbReference type="AlphaFoldDB" id="A0A1Y2F0E2"/>
<evidence type="ECO:0000313" key="3">
    <source>
        <dbReference type="Proteomes" id="UP000193685"/>
    </source>
</evidence>
<dbReference type="EMBL" id="MCFI01000020">
    <property type="protein sequence ID" value="ORY77352.1"/>
    <property type="molecule type" value="Genomic_DNA"/>
</dbReference>
<feature type="compositionally biased region" description="Acidic residues" evidence="1">
    <location>
        <begin position="422"/>
        <end position="431"/>
    </location>
</feature>
<feature type="region of interest" description="Disordered" evidence="1">
    <location>
        <begin position="321"/>
        <end position="355"/>
    </location>
</feature>
<dbReference type="OrthoDB" id="10654740at2759"/>
<feature type="region of interest" description="Disordered" evidence="1">
    <location>
        <begin position="63"/>
        <end position="98"/>
    </location>
</feature>
<gene>
    <name evidence="2" type="ORF">BCR37DRAFT_153415</name>
</gene>
<feature type="compositionally biased region" description="Polar residues" evidence="1">
    <location>
        <begin position="142"/>
        <end position="158"/>
    </location>
</feature>
<feature type="compositionally biased region" description="Polar residues" evidence="1">
    <location>
        <begin position="68"/>
        <end position="78"/>
    </location>
</feature>
<dbReference type="Proteomes" id="UP000193685">
    <property type="component" value="Unassembled WGS sequence"/>
</dbReference>
<accession>A0A1Y2F0E2</accession>
<feature type="region of interest" description="Disordered" evidence="1">
    <location>
        <begin position="412"/>
        <end position="431"/>
    </location>
</feature>
<feature type="compositionally biased region" description="Acidic residues" evidence="1">
    <location>
        <begin position="85"/>
        <end position="98"/>
    </location>
</feature>
<dbReference type="GeneID" id="63782716"/>
<evidence type="ECO:0000313" key="2">
    <source>
        <dbReference type="EMBL" id="ORY77352.1"/>
    </source>
</evidence>
<feature type="region of interest" description="Disordered" evidence="1">
    <location>
        <begin position="1"/>
        <end position="21"/>
    </location>
</feature>
<evidence type="ECO:0000256" key="1">
    <source>
        <dbReference type="SAM" id="MobiDB-lite"/>
    </source>
</evidence>
<name>A0A1Y2F0E2_PROLT</name>
<comment type="caution">
    <text evidence="2">The sequence shown here is derived from an EMBL/GenBank/DDBJ whole genome shotgun (WGS) entry which is preliminary data.</text>
</comment>
<dbReference type="RefSeq" id="XP_040722973.1">
    <property type="nucleotide sequence ID" value="XM_040866117.1"/>
</dbReference>
<protein>
    <submittedName>
        <fullName evidence="2">Uncharacterized protein</fullName>
    </submittedName>
</protein>
<sequence length="440" mass="47643">MEDDAYDFGSQDIHGSDLYGLDDALSDNELDSLFAAQGLLEETADLQEPQAVALDPFTAAQQEERTLQRQQSALSQGHLSPDQVDNADADANDEDDQDLLDGSFAFTQKLLTNAKTLRELQASGAPSLEIAYEADTKEPIKPSSTATVRASQTRSASQRTRHRPSQPDRMSQQQSVYPYTPLTESQFASMPTLADDALWQGRFESIPVRALQELSFLRAKQVLHATRVYKQSATTMSFSTCLRDLFNAHTLLAMPVFQVCGQRGTSLLLKDAHDDPCTVLAHALYTGLEADSITDAVQLSHFFFDHAVGFGATRSTASAAVDASGSSGNGGGLPAPGQAHARVHTSSQPFSEDDGASDTVILDGLQPSAVMMIVAAKRVLYHACKAEMEAIELGKRQAASVFEQARQDSEADVVVARPSETQETDYGEDLGDFPVEFVDE</sequence>
<organism evidence="2 3">
    <name type="scientific">Protomyces lactucae-debilis</name>
    <dbReference type="NCBI Taxonomy" id="2754530"/>
    <lineage>
        <taxon>Eukaryota</taxon>
        <taxon>Fungi</taxon>
        <taxon>Dikarya</taxon>
        <taxon>Ascomycota</taxon>
        <taxon>Taphrinomycotina</taxon>
        <taxon>Taphrinomycetes</taxon>
        <taxon>Taphrinales</taxon>
        <taxon>Protomycetaceae</taxon>
        <taxon>Protomyces</taxon>
    </lineage>
</organism>
<feature type="region of interest" description="Disordered" evidence="1">
    <location>
        <begin position="133"/>
        <end position="175"/>
    </location>
</feature>
<reference evidence="2 3" key="1">
    <citation type="submission" date="2016-07" db="EMBL/GenBank/DDBJ databases">
        <title>Pervasive Adenine N6-methylation of Active Genes in Fungi.</title>
        <authorList>
            <consortium name="DOE Joint Genome Institute"/>
            <person name="Mondo S.J."/>
            <person name="Dannebaum R.O."/>
            <person name="Kuo R.C."/>
            <person name="Labutti K."/>
            <person name="Haridas S."/>
            <person name="Kuo A."/>
            <person name="Salamov A."/>
            <person name="Ahrendt S.R."/>
            <person name="Lipzen A."/>
            <person name="Sullivan W."/>
            <person name="Andreopoulos W.B."/>
            <person name="Clum A."/>
            <person name="Lindquist E."/>
            <person name="Daum C."/>
            <person name="Ramamoorthy G.K."/>
            <person name="Gryganskyi A."/>
            <person name="Culley D."/>
            <person name="Magnuson J.K."/>
            <person name="James T.Y."/>
            <person name="O'Malley M.A."/>
            <person name="Stajich J.E."/>
            <person name="Spatafora J.W."/>
            <person name="Visel A."/>
            <person name="Grigoriev I.V."/>
        </authorList>
    </citation>
    <scope>NUCLEOTIDE SEQUENCE [LARGE SCALE GENOMIC DNA]</scope>
    <source>
        <strain evidence="2 3">12-1054</strain>
    </source>
</reference>
<keyword evidence="3" id="KW-1185">Reference proteome</keyword>